<dbReference type="Gene3D" id="1.10.260.40">
    <property type="entry name" value="lambda repressor-like DNA-binding domains"/>
    <property type="match status" value="1"/>
</dbReference>
<dbReference type="OrthoDB" id="9781521at2"/>
<dbReference type="PROSITE" id="PS50943">
    <property type="entry name" value="HTH_CROC1"/>
    <property type="match status" value="1"/>
</dbReference>
<dbReference type="SMART" id="SM00530">
    <property type="entry name" value="HTH_XRE"/>
    <property type="match status" value="1"/>
</dbReference>
<dbReference type="GO" id="GO:0003677">
    <property type="term" value="F:DNA binding"/>
    <property type="evidence" value="ECO:0007669"/>
    <property type="project" value="UniProtKB-KW"/>
</dbReference>
<comment type="caution">
    <text evidence="3">The sequence shown here is derived from an EMBL/GenBank/DDBJ whole genome shotgun (WGS) entry which is preliminary data.</text>
</comment>
<dbReference type="AlphaFoldDB" id="A0A553ZZH9"/>
<dbReference type="EMBL" id="VLXZ01000004">
    <property type="protein sequence ID" value="TSB46850.1"/>
    <property type="molecule type" value="Genomic_DNA"/>
</dbReference>
<dbReference type="PANTHER" id="PTHR46797">
    <property type="entry name" value="HTH-TYPE TRANSCRIPTIONAL REGULATOR"/>
    <property type="match status" value="1"/>
</dbReference>
<dbReference type="RefSeq" id="WP_143848080.1">
    <property type="nucleotide sequence ID" value="NZ_VLXZ01000004.1"/>
</dbReference>
<dbReference type="GO" id="GO:0003700">
    <property type="term" value="F:DNA-binding transcription factor activity"/>
    <property type="evidence" value="ECO:0007669"/>
    <property type="project" value="TreeGrafter"/>
</dbReference>
<evidence type="ECO:0000256" key="1">
    <source>
        <dbReference type="ARBA" id="ARBA00023125"/>
    </source>
</evidence>
<dbReference type="SUPFAM" id="SSF47413">
    <property type="entry name" value="lambda repressor-like DNA-binding domains"/>
    <property type="match status" value="1"/>
</dbReference>
<organism evidence="3 4">
    <name type="scientific">Alkalicoccobacillus porphyridii</name>
    <dbReference type="NCBI Taxonomy" id="2597270"/>
    <lineage>
        <taxon>Bacteria</taxon>
        <taxon>Bacillati</taxon>
        <taxon>Bacillota</taxon>
        <taxon>Bacilli</taxon>
        <taxon>Bacillales</taxon>
        <taxon>Bacillaceae</taxon>
        <taxon>Alkalicoccobacillus</taxon>
    </lineage>
</organism>
<dbReference type="Proteomes" id="UP000318521">
    <property type="component" value="Unassembled WGS sequence"/>
</dbReference>
<dbReference type="GO" id="GO:0005829">
    <property type="term" value="C:cytosol"/>
    <property type="evidence" value="ECO:0007669"/>
    <property type="project" value="TreeGrafter"/>
</dbReference>
<dbReference type="InterPro" id="IPR001387">
    <property type="entry name" value="Cro/C1-type_HTH"/>
</dbReference>
<dbReference type="SUPFAM" id="SSF51182">
    <property type="entry name" value="RmlC-like cupins"/>
    <property type="match status" value="1"/>
</dbReference>
<keyword evidence="1" id="KW-0238">DNA-binding</keyword>
<evidence type="ECO:0000259" key="2">
    <source>
        <dbReference type="PROSITE" id="PS50943"/>
    </source>
</evidence>
<accession>A0A553ZZH9</accession>
<dbReference type="Pfam" id="PF07883">
    <property type="entry name" value="Cupin_2"/>
    <property type="match status" value="1"/>
</dbReference>
<dbReference type="InterPro" id="IPR050807">
    <property type="entry name" value="TransReg_Diox_bact_type"/>
</dbReference>
<dbReference type="InterPro" id="IPR011051">
    <property type="entry name" value="RmlC_Cupin_sf"/>
</dbReference>
<protein>
    <submittedName>
        <fullName evidence="3">Helix-turn-helix domain-containing protein</fullName>
    </submittedName>
</protein>
<evidence type="ECO:0000313" key="3">
    <source>
        <dbReference type="EMBL" id="TSB46850.1"/>
    </source>
</evidence>
<dbReference type="InterPro" id="IPR013096">
    <property type="entry name" value="Cupin_2"/>
</dbReference>
<keyword evidence="4" id="KW-1185">Reference proteome</keyword>
<dbReference type="PANTHER" id="PTHR46797:SF24">
    <property type="entry name" value="DNA-BINDING PHAGE PROTEIN"/>
    <property type="match status" value="1"/>
</dbReference>
<reference evidence="3 4" key="1">
    <citation type="submission" date="2019-07" db="EMBL/GenBank/DDBJ databases">
        <authorList>
            <person name="Park Y.J."/>
            <person name="Jeong S.E."/>
            <person name="Jung H.S."/>
        </authorList>
    </citation>
    <scope>NUCLEOTIDE SEQUENCE [LARGE SCALE GENOMIC DNA]</scope>
    <source>
        <strain evidence="4">P16(2019)</strain>
    </source>
</reference>
<dbReference type="Gene3D" id="2.60.120.10">
    <property type="entry name" value="Jelly Rolls"/>
    <property type="match status" value="1"/>
</dbReference>
<dbReference type="CDD" id="cd02209">
    <property type="entry name" value="cupin_XRE_C"/>
    <property type="match status" value="1"/>
</dbReference>
<dbReference type="CDD" id="cd00093">
    <property type="entry name" value="HTH_XRE"/>
    <property type="match status" value="1"/>
</dbReference>
<name>A0A553ZZH9_9BACI</name>
<evidence type="ECO:0000313" key="4">
    <source>
        <dbReference type="Proteomes" id="UP000318521"/>
    </source>
</evidence>
<feature type="domain" description="HTH cro/C1-type" evidence="2">
    <location>
        <begin position="18"/>
        <end position="72"/>
    </location>
</feature>
<gene>
    <name evidence="3" type="ORF">FN960_07450</name>
</gene>
<dbReference type="InterPro" id="IPR014710">
    <property type="entry name" value="RmlC-like_jellyroll"/>
</dbReference>
<dbReference type="InterPro" id="IPR010982">
    <property type="entry name" value="Lambda_DNA-bd_dom_sf"/>
</dbReference>
<dbReference type="Pfam" id="PF01381">
    <property type="entry name" value="HTH_3"/>
    <property type="match status" value="1"/>
</dbReference>
<proteinExistence type="predicted"/>
<sequence>MSSFLSEKQLAAQFGRMLRKVRSEKELSLQELSEQADVSKLTLGNIERGEANPSLTVIWKIANALNIPISTLLQESQNVVVSKSHSGSRVYSPGEVCVLEPMFADRVYGPLEVHRAFLKARSTYSPGKHQKGVVEIVTVMKGEVTISVDNQQTLLQTYDSMKFEADVAHAYTNETDDEAVLHFVMTYT</sequence>